<feature type="domain" description="Response regulatory" evidence="13">
    <location>
        <begin position="532"/>
        <end position="643"/>
    </location>
</feature>
<evidence type="ECO:0000256" key="6">
    <source>
        <dbReference type="ARBA" id="ARBA00022777"/>
    </source>
</evidence>
<keyword evidence="6" id="KW-0418">Kinase</keyword>
<keyword evidence="8" id="KW-0902">Two-component regulatory system</keyword>
<keyword evidence="3 9" id="KW-0597">Phosphoprotein</keyword>
<dbReference type="RefSeq" id="WP_029939996.1">
    <property type="nucleotide sequence ID" value="NZ_BSOO01000006.1"/>
</dbReference>
<dbReference type="PROSITE" id="PS50110">
    <property type="entry name" value="RESPONSE_REGULATORY"/>
    <property type="match status" value="1"/>
</dbReference>
<proteinExistence type="predicted"/>
<evidence type="ECO:0000259" key="13">
    <source>
        <dbReference type="PROSITE" id="PS50110"/>
    </source>
</evidence>
<evidence type="ECO:0000256" key="9">
    <source>
        <dbReference type="PROSITE-ProRule" id="PRU00169"/>
    </source>
</evidence>
<dbReference type="InterPro" id="IPR001789">
    <property type="entry name" value="Sig_transdc_resp-reg_receiver"/>
</dbReference>
<keyword evidence="5" id="KW-0547">Nucleotide-binding</keyword>
<keyword evidence="4" id="KW-0808">Transferase</keyword>
<evidence type="ECO:0000256" key="1">
    <source>
        <dbReference type="ARBA" id="ARBA00000085"/>
    </source>
</evidence>
<dbReference type="SUPFAM" id="SSF55874">
    <property type="entry name" value="ATPase domain of HSP90 chaperone/DNA topoisomerase II/histidine kinase"/>
    <property type="match status" value="1"/>
</dbReference>
<dbReference type="PRINTS" id="PR00344">
    <property type="entry name" value="BCTRLSENSOR"/>
</dbReference>
<dbReference type="EMBL" id="BSOO01000006">
    <property type="protein sequence ID" value="GLR47195.1"/>
    <property type="molecule type" value="Genomic_DNA"/>
</dbReference>
<dbReference type="InterPro" id="IPR005467">
    <property type="entry name" value="His_kinase_dom"/>
</dbReference>
<dbReference type="PANTHER" id="PTHR43065">
    <property type="entry name" value="SENSOR HISTIDINE KINASE"/>
    <property type="match status" value="1"/>
</dbReference>
<dbReference type="Gene3D" id="3.40.50.2300">
    <property type="match status" value="1"/>
</dbReference>
<comment type="catalytic activity">
    <reaction evidence="1">
        <text>ATP + protein L-histidine = ADP + protein N-phospho-L-histidine.</text>
        <dbReference type="EC" id="2.7.13.3"/>
    </reaction>
</comment>
<keyword evidence="11" id="KW-1133">Transmembrane helix</keyword>
<dbReference type="Pfam" id="PF02518">
    <property type="entry name" value="HATPase_c"/>
    <property type="match status" value="1"/>
</dbReference>
<dbReference type="SMART" id="SM00448">
    <property type="entry name" value="REC"/>
    <property type="match status" value="1"/>
</dbReference>
<dbReference type="Pfam" id="PF00072">
    <property type="entry name" value="Response_reg"/>
    <property type="match status" value="1"/>
</dbReference>
<dbReference type="Gene3D" id="1.10.287.130">
    <property type="match status" value="1"/>
</dbReference>
<feature type="transmembrane region" description="Helical" evidence="11">
    <location>
        <begin position="203"/>
        <end position="223"/>
    </location>
</feature>
<evidence type="ECO:0000259" key="12">
    <source>
        <dbReference type="PROSITE" id="PS50109"/>
    </source>
</evidence>
<accession>A0ABQ5Z6B1</accession>
<dbReference type="InterPro" id="IPR036097">
    <property type="entry name" value="HisK_dim/P_sf"/>
</dbReference>
<dbReference type="InterPro" id="IPR011006">
    <property type="entry name" value="CheY-like_superfamily"/>
</dbReference>
<dbReference type="InterPro" id="IPR004358">
    <property type="entry name" value="Sig_transdc_His_kin-like_C"/>
</dbReference>
<dbReference type="SMART" id="SM00387">
    <property type="entry name" value="HATPase_c"/>
    <property type="match status" value="1"/>
</dbReference>
<dbReference type="SUPFAM" id="SSF52172">
    <property type="entry name" value="CheY-like"/>
    <property type="match status" value="1"/>
</dbReference>
<dbReference type="InterPro" id="IPR003594">
    <property type="entry name" value="HATPase_dom"/>
</dbReference>
<evidence type="ECO:0000256" key="2">
    <source>
        <dbReference type="ARBA" id="ARBA00012438"/>
    </source>
</evidence>
<feature type="transmembrane region" description="Helical" evidence="11">
    <location>
        <begin position="15"/>
        <end position="37"/>
    </location>
</feature>
<keyword evidence="15" id="KW-1185">Reference proteome</keyword>
<gene>
    <name evidence="14" type="ORF">GCM10007925_09060</name>
</gene>
<dbReference type="PANTHER" id="PTHR43065:SF46">
    <property type="entry name" value="C4-DICARBOXYLATE TRANSPORT SENSOR PROTEIN DCTB"/>
    <property type="match status" value="1"/>
</dbReference>
<evidence type="ECO:0000256" key="7">
    <source>
        <dbReference type="ARBA" id="ARBA00022840"/>
    </source>
</evidence>
<keyword evidence="11" id="KW-0472">Membrane</keyword>
<evidence type="ECO:0000256" key="11">
    <source>
        <dbReference type="SAM" id="Phobius"/>
    </source>
</evidence>
<dbReference type="EC" id="2.7.13.3" evidence="2"/>
<dbReference type="InterPro" id="IPR003661">
    <property type="entry name" value="HisK_dim/P_dom"/>
</dbReference>
<name>A0ABQ5Z6B1_9SPHN</name>
<feature type="coiled-coil region" evidence="10">
    <location>
        <begin position="250"/>
        <end position="277"/>
    </location>
</feature>
<dbReference type="Proteomes" id="UP001156703">
    <property type="component" value="Unassembled WGS sequence"/>
</dbReference>
<dbReference type="SUPFAM" id="SSF47384">
    <property type="entry name" value="Homodimeric domain of signal transducing histidine kinase"/>
    <property type="match status" value="1"/>
</dbReference>
<dbReference type="SMART" id="SM00388">
    <property type="entry name" value="HisKA"/>
    <property type="match status" value="1"/>
</dbReference>
<evidence type="ECO:0000256" key="10">
    <source>
        <dbReference type="SAM" id="Coils"/>
    </source>
</evidence>
<sequence>MWARVDDNQFDSRRFGAAAGATLAALILLGMVLLVAISNRARDDALERERHAYDVTLLVRTVDATLARSESALGRFVLDEDKNTSGSIYANEWRLAGTQLRQLERLVRNDPVQAQRVAGARQLYEQHGRNLATVAQAAASARGEGGIALFYTFTREKDGEAKTYGAQLRNRLSEIATSERNVLRESMEQTQFFSAQADRLTDYLSWLGVLIGLGAIGLGLLAVQAARQNYLARREAETLEEAVALRTQELSAANEALRAEAEEREIAEAQLRQIQKMEAVGQLTGGIAHDFNNMLAVVVGGIDLARRRIGGPKREVLQHLGNAMDGATRAAALTRRLLSFARAEPLLPEPVTPRDLVEGLKDLLDRTLGERIEVRVQTSGNWPIYVDPHQLENALLNLAVNGRDAMDGEGVLTIATSDMPLMEGEVGDLPAGDYVRLAVADQGCGMSEEVKRRAFEPFFTTKEVGKGTGLGLSQIFGFARQSGGEVAIDSAVGVGTVVSIYLPRGQAVVGETRAEAGASTARGEAATVHGARILLVEDDPRVRSATIEALQDLDYEPVACANAEEALSAFERQPFDLVISDVIMPGMTGPELVRLLKRRFPELAVLFVTGYVGEGEGEDLKGYEMLRKPFTVGGLAHAVAAALGRAEVRAA</sequence>
<dbReference type="PROSITE" id="PS50109">
    <property type="entry name" value="HIS_KIN"/>
    <property type="match status" value="1"/>
</dbReference>
<evidence type="ECO:0000256" key="8">
    <source>
        <dbReference type="ARBA" id="ARBA00023012"/>
    </source>
</evidence>
<protein>
    <recommendedName>
        <fullName evidence="2">histidine kinase</fullName>
        <ecNumber evidence="2">2.7.13.3</ecNumber>
    </recommendedName>
</protein>
<evidence type="ECO:0000256" key="3">
    <source>
        <dbReference type="ARBA" id="ARBA00022553"/>
    </source>
</evidence>
<evidence type="ECO:0000256" key="5">
    <source>
        <dbReference type="ARBA" id="ARBA00022741"/>
    </source>
</evidence>
<dbReference type="Gene3D" id="3.30.565.10">
    <property type="entry name" value="Histidine kinase-like ATPase, C-terminal domain"/>
    <property type="match status" value="1"/>
</dbReference>
<reference evidence="15" key="1">
    <citation type="journal article" date="2019" name="Int. J. Syst. Evol. Microbiol.">
        <title>The Global Catalogue of Microorganisms (GCM) 10K type strain sequencing project: providing services to taxonomists for standard genome sequencing and annotation.</title>
        <authorList>
            <consortium name="The Broad Institute Genomics Platform"/>
            <consortium name="The Broad Institute Genome Sequencing Center for Infectious Disease"/>
            <person name="Wu L."/>
            <person name="Ma J."/>
        </authorList>
    </citation>
    <scope>NUCLEOTIDE SEQUENCE [LARGE SCALE GENOMIC DNA]</scope>
    <source>
        <strain evidence="15">NBRC 102146</strain>
    </source>
</reference>
<evidence type="ECO:0000313" key="15">
    <source>
        <dbReference type="Proteomes" id="UP001156703"/>
    </source>
</evidence>
<evidence type="ECO:0000256" key="4">
    <source>
        <dbReference type="ARBA" id="ARBA00022679"/>
    </source>
</evidence>
<keyword evidence="10" id="KW-0175">Coiled coil</keyword>
<keyword evidence="11" id="KW-0812">Transmembrane</keyword>
<dbReference type="InterPro" id="IPR036890">
    <property type="entry name" value="HATPase_C_sf"/>
</dbReference>
<comment type="caution">
    <text evidence="14">The sequence shown here is derived from an EMBL/GenBank/DDBJ whole genome shotgun (WGS) entry which is preliminary data.</text>
</comment>
<feature type="modified residue" description="4-aspartylphosphate" evidence="9">
    <location>
        <position position="581"/>
    </location>
</feature>
<evidence type="ECO:0000313" key="14">
    <source>
        <dbReference type="EMBL" id="GLR47195.1"/>
    </source>
</evidence>
<keyword evidence="7" id="KW-0067">ATP-binding</keyword>
<feature type="domain" description="Histidine kinase" evidence="12">
    <location>
        <begin position="286"/>
        <end position="506"/>
    </location>
</feature>
<organism evidence="14 15">
    <name type="scientific">Sphingomonas astaxanthinifaciens DSM 22298</name>
    <dbReference type="NCBI Taxonomy" id="1123267"/>
    <lineage>
        <taxon>Bacteria</taxon>
        <taxon>Pseudomonadati</taxon>
        <taxon>Pseudomonadota</taxon>
        <taxon>Alphaproteobacteria</taxon>
        <taxon>Sphingomonadales</taxon>
        <taxon>Sphingomonadaceae</taxon>
        <taxon>Sphingomonas</taxon>
    </lineage>
</organism>